<dbReference type="RefSeq" id="WP_039260311.1">
    <property type="nucleotide sequence ID" value="NZ_JDRY01000175.1"/>
</dbReference>
<reference evidence="1 2" key="1">
    <citation type="submission" date="2014-01" db="EMBL/GenBank/DDBJ databases">
        <title>Plasmidome dynamics in the species complex Clostridium novyi sensu lato converts strains of independent lineages into distinctly different pathogens.</title>
        <authorList>
            <person name="Skarin H."/>
            <person name="Segerman B."/>
        </authorList>
    </citation>
    <scope>NUCLEOTIDE SEQUENCE [LARGE SCALE GENOMIC DNA]</scope>
    <source>
        <strain evidence="1 2">DC5</strain>
    </source>
</reference>
<evidence type="ECO:0000313" key="1">
    <source>
        <dbReference type="EMBL" id="KGM93019.1"/>
    </source>
</evidence>
<name>A0A0A0HUZ6_CLOBO</name>
<dbReference type="AlphaFoldDB" id="A0A0A0HUZ6"/>
<accession>A0A0A0HUZ6</accession>
<protein>
    <submittedName>
        <fullName evidence="1">Uncharacterized protein</fullName>
    </submittedName>
</protein>
<proteinExistence type="predicted"/>
<sequence>MYINTDYINCINPCTRKPTGFADVINKGAYVATFAIGYYFKNKYFAFDSPKLLYNQSYRIIIPADATSINFLARLYLTPKETRVVCRKEYPTSFKKYFELWGTIVKSGCSEIG</sequence>
<dbReference type="EMBL" id="JDRY01000175">
    <property type="protein sequence ID" value="KGM93019.1"/>
    <property type="molecule type" value="Genomic_DNA"/>
</dbReference>
<organism evidence="1 2">
    <name type="scientific">Clostridium botulinum C/D str. DC5</name>
    <dbReference type="NCBI Taxonomy" id="1443128"/>
    <lineage>
        <taxon>Bacteria</taxon>
        <taxon>Bacillati</taxon>
        <taxon>Bacillota</taxon>
        <taxon>Clostridia</taxon>
        <taxon>Eubacteriales</taxon>
        <taxon>Clostridiaceae</taxon>
        <taxon>Clostridium</taxon>
    </lineage>
</organism>
<evidence type="ECO:0000313" key="2">
    <source>
        <dbReference type="Proteomes" id="UP000030014"/>
    </source>
</evidence>
<dbReference type="Proteomes" id="UP000030014">
    <property type="component" value="Unassembled WGS sequence"/>
</dbReference>
<comment type="caution">
    <text evidence="1">The sequence shown here is derived from an EMBL/GenBank/DDBJ whole genome shotgun (WGS) entry which is preliminary data.</text>
</comment>
<gene>
    <name evidence="1" type="ORF">Z955_16335</name>
</gene>